<evidence type="ECO:0000256" key="9">
    <source>
        <dbReference type="ARBA" id="ARBA00047816"/>
    </source>
</evidence>
<dbReference type="GO" id="GO:0005886">
    <property type="term" value="C:plasma membrane"/>
    <property type="evidence" value="ECO:0007669"/>
    <property type="project" value="UniProtKB-SubCell"/>
</dbReference>
<dbReference type="EC" id="7.1.1.9" evidence="10"/>
<proteinExistence type="inferred from homology"/>
<evidence type="ECO:0000256" key="3">
    <source>
        <dbReference type="ARBA" id="ARBA00006870"/>
    </source>
</evidence>
<dbReference type="Proteomes" id="UP001224674">
    <property type="component" value="Chromosome"/>
</dbReference>
<comment type="function">
    <text evidence="1 10">Part of cytochrome c oxidase, its function is unknown.</text>
</comment>
<evidence type="ECO:0000256" key="5">
    <source>
        <dbReference type="ARBA" id="ARBA00022692"/>
    </source>
</evidence>
<dbReference type="GeneID" id="83694978"/>
<accession>A0AAJ6AK92</accession>
<organism evidence="12 13">
    <name type="scientific">Auritidibacter ignavus</name>
    <dbReference type="NCBI Taxonomy" id="678932"/>
    <lineage>
        <taxon>Bacteria</taxon>
        <taxon>Bacillati</taxon>
        <taxon>Actinomycetota</taxon>
        <taxon>Actinomycetes</taxon>
        <taxon>Micrococcales</taxon>
        <taxon>Micrococcaceae</taxon>
        <taxon>Auritidibacter</taxon>
    </lineage>
</organism>
<evidence type="ECO:0000256" key="8">
    <source>
        <dbReference type="ARBA" id="ARBA00023136"/>
    </source>
</evidence>
<dbReference type="AlphaFoldDB" id="A0AAJ6AK92"/>
<comment type="catalytic activity">
    <reaction evidence="9 10">
        <text>4 Fe(II)-[cytochrome c] + O2 + 8 H(+)(in) = 4 Fe(III)-[cytochrome c] + 2 H2O + 4 H(+)(out)</text>
        <dbReference type="Rhea" id="RHEA:11436"/>
        <dbReference type="Rhea" id="RHEA-COMP:10350"/>
        <dbReference type="Rhea" id="RHEA-COMP:14399"/>
        <dbReference type="ChEBI" id="CHEBI:15377"/>
        <dbReference type="ChEBI" id="CHEBI:15378"/>
        <dbReference type="ChEBI" id="CHEBI:15379"/>
        <dbReference type="ChEBI" id="CHEBI:29033"/>
        <dbReference type="ChEBI" id="CHEBI:29034"/>
        <dbReference type="EC" id="7.1.1.9"/>
    </reaction>
</comment>
<comment type="subunit">
    <text evidence="10">Associates with subunits I, II and III to form cytochrome c oxidase.</text>
</comment>
<reference evidence="12 13" key="1">
    <citation type="submission" date="2023-03" db="EMBL/GenBank/DDBJ databases">
        <title>Complete genome sequences of several Auritidibacter ignavus strains isolated from ear infections.</title>
        <authorList>
            <person name="Baehr T."/>
            <person name="Baumhoegger A.M."/>
        </authorList>
    </citation>
    <scope>NUCLEOTIDE SEQUENCE [LARGE SCALE GENOMIC DNA]</scope>
    <source>
        <strain evidence="12 13">BABAE-6</strain>
    </source>
</reference>
<dbReference type="Pfam" id="PF12270">
    <property type="entry name" value="Cyt_c_ox_IV"/>
    <property type="match status" value="1"/>
</dbReference>
<keyword evidence="6 10" id="KW-1278">Translocase</keyword>
<evidence type="ECO:0000256" key="2">
    <source>
        <dbReference type="ARBA" id="ARBA00004651"/>
    </source>
</evidence>
<feature type="transmembrane region" description="Helical" evidence="11">
    <location>
        <begin position="6"/>
        <end position="25"/>
    </location>
</feature>
<comment type="subcellular location">
    <subcellularLocation>
        <location evidence="2">Cell membrane</location>
        <topology evidence="2">Multi-pass membrane protein</topology>
    </subcellularLocation>
</comment>
<protein>
    <recommendedName>
        <fullName evidence="10">Cytochrome c oxidase polypeptide 4</fullName>
        <ecNumber evidence="10">7.1.1.9</ecNumber>
    </recommendedName>
    <alternativeName>
        <fullName evidence="10">Cytochrome aa3 subunit 4</fullName>
    </alternativeName>
    <alternativeName>
        <fullName evidence="10">Cytochrome c oxidase polypeptide IV</fullName>
    </alternativeName>
</protein>
<keyword evidence="4 10" id="KW-1003">Cell membrane</keyword>
<keyword evidence="8 10" id="KW-0472">Membrane</keyword>
<evidence type="ECO:0000256" key="6">
    <source>
        <dbReference type="ARBA" id="ARBA00022967"/>
    </source>
</evidence>
<dbReference type="GO" id="GO:0004129">
    <property type="term" value="F:cytochrome-c oxidase activity"/>
    <property type="evidence" value="ECO:0007669"/>
    <property type="project" value="UniProtKB-EC"/>
</dbReference>
<dbReference type="EMBL" id="CP122566">
    <property type="protein sequence ID" value="WGH93754.1"/>
    <property type="molecule type" value="Genomic_DNA"/>
</dbReference>
<dbReference type="InterPro" id="IPR021050">
    <property type="entry name" value="Cyt_c_oxidase_su4_actinobac"/>
</dbReference>
<dbReference type="GO" id="GO:0022900">
    <property type="term" value="P:electron transport chain"/>
    <property type="evidence" value="ECO:0007669"/>
    <property type="project" value="InterPro"/>
</dbReference>
<sequence length="133" mass="14926">MKPSIAVFNIIGAFFVIVAVIYMFATRFTEWVGIPAFFALAAMSWMISFYLWLTDRKFKTGPSDREDGEIEDYSGTYGSFAPWSWWPLGLGVACAVIVLGVAVGWWIFFIGAALGLFFLIGWVFEFSTGEHAH</sequence>
<name>A0AAJ6AK92_9MICC</name>
<keyword evidence="7 11" id="KW-1133">Transmembrane helix</keyword>
<feature type="transmembrane region" description="Helical" evidence="11">
    <location>
        <begin position="32"/>
        <end position="53"/>
    </location>
</feature>
<dbReference type="PIRSF" id="PIRSF017385">
    <property type="entry name" value="CtaF"/>
    <property type="match status" value="1"/>
</dbReference>
<feature type="transmembrane region" description="Helical" evidence="11">
    <location>
        <begin position="83"/>
        <end position="101"/>
    </location>
</feature>
<gene>
    <name evidence="12" type="ORF">QDX21_02850</name>
</gene>
<evidence type="ECO:0000256" key="11">
    <source>
        <dbReference type="SAM" id="Phobius"/>
    </source>
</evidence>
<keyword evidence="13" id="KW-1185">Reference proteome</keyword>
<feature type="transmembrane region" description="Helical" evidence="11">
    <location>
        <begin position="106"/>
        <end position="124"/>
    </location>
</feature>
<evidence type="ECO:0000256" key="4">
    <source>
        <dbReference type="ARBA" id="ARBA00022475"/>
    </source>
</evidence>
<evidence type="ECO:0000256" key="1">
    <source>
        <dbReference type="ARBA" id="ARBA00002536"/>
    </source>
</evidence>
<evidence type="ECO:0000256" key="7">
    <source>
        <dbReference type="ARBA" id="ARBA00022989"/>
    </source>
</evidence>
<keyword evidence="5 11" id="KW-0812">Transmembrane</keyword>
<evidence type="ECO:0000256" key="10">
    <source>
        <dbReference type="PIRNR" id="PIRNR017385"/>
    </source>
</evidence>
<dbReference type="RefSeq" id="WP_110098373.1">
    <property type="nucleotide sequence ID" value="NZ_CP122561.1"/>
</dbReference>
<evidence type="ECO:0000313" key="13">
    <source>
        <dbReference type="Proteomes" id="UP001224674"/>
    </source>
</evidence>
<comment type="similarity">
    <text evidence="3 10">Belongs to the cytochrome c oxidase bacterial subunit CtaF family.</text>
</comment>
<evidence type="ECO:0000313" key="12">
    <source>
        <dbReference type="EMBL" id="WGH93754.1"/>
    </source>
</evidence>